<evidence type="ECO:0000256" key="1">
    <source>
        <dbReference type="SAM" id="MobiDB-lite"/>
    </source>
</evidence>
<accession>A0AAV7SHN2</accession>
<gene>
    <name evidence="2" type="ORF">NDU88_004045</name>
</gene>
<name>A0AAV7SHN2_PLEWA</name>
<evidence type="ECO:0000313" key="2">
    <source>
        <dbReference type="EMBL" id="KAJ1163588.1"/>
    </source>
</evidence>
<feature type="region of interest" description="Disordered" evidence="1">
    <location>
        <begin position="1"/>
        <end position="99"/>
    </location>
</feature>
<sequence>MAPQSTPMSDATEALKAPGESADQSHAARRPGARRAPKRLVRLPVPHRNCRRCNGGKPPTSGVPPPSHRSASSVLAGEFSKLGLRQSRASRSAGHLAAG</sequence>
<protein>
    <submittedName>
        <fullName evidence="2">Uncharacterized protein</fullName>
    </submittedName>
</protein>
<feature type="compositionally biased region" description="Basic residues" evidence="1">
    <location>
        <begin position="27"/>
        <end position="41"/>
    </location>
</feature>
<organism evidence="2 3">
    <name type="scientific">Pleurodeles waltl</name>
    <name type="common">Iberian ribbed newt</name>
    <dbReference type="NCBI Taxonomy" id="8319"/>
    <lineage>
        <taxon>Eukaryota</taxon>
        <taxon>Metazoa</taxon>
        <taxon>Chordata</taxon>
        <taxon>Craniata</taxon>
        <taxon>Vertebrata</taxon>
        <taxon>Euteleostomi</taxon>
        <taxon>Amphibia</taxon>
        <taxon>Batrachia</taxon>
        <taxon>Caudata</taxon>
        <taxon>Salamandroidea</taxon>
        <taxon>Salamandridae</taxon>
        <taxon>Pleurodelinae</taxon>
        <taxon>Pleurodeles</taxon>
    </lineage>
</organism>
<keyword evidence="3" id="KW-1185">Reference proteome</keyword>
<proteinExistence type="predicted"/>
<dbReference type="EMBL" id="JANPWB010000008">
    <property type="protein sequence ID" value="KAJ1163588.1"/>
    <property type="molecule type" value="Genomic_DNA"/>
</dbReference>
<comment type="caution">
    <text evidence="2">The sequence shown here is derived from an EMBL/GenBank/DDBJ whole genome shotgun (WGS) entry which is preliminary data.</text>
</comment>
<dbReference type="AlphaFoldDB" id="A0AAV7SHN2"/>
<reference evidence="2" key="1">
    <citation type="journal article" date="2022" name="bioRxiv">
        <title>Sequencing and chromosome-scale assembly of the giantPleurodeles waltlgenome.</title>
        <authorList>
            <person name="Brown T."/>
            <person name="Elewa A."/>
            <person name="Iarovenko S."/>
            <person name="Subramanian E."/>
            <person name="Araus A.J."/>
            <person name="Petzold A."/>
            <person name="Susuki M."/>
            <person name="Suzuki K.-i.T."/>
            <person name="Hayashi T."/>
            <person name="Toyoda A."/>
            <person name="Oliveira C."/>
            <person name="Osipova E."/>
            <person name="Leigh N.D."/>
            <person name="Simon A."/>
            <person name="Yun M.H."/>
        </authorList>
    </citation>
    <scope>NUCLEOTIDE SEQUENCE</scope>
    <source>
        <strain evidence="2">20211129_DDA</strain>
        <tissue evidence="2">Liver</tissue>
    </source>
</reference>
<dbReference type="Proteomes" id="UP001066276">
    <property type="component" value="Chromosome 4_2"/>
</dbReference>
<evidence type="ECO:0000313" key="3">
    <source>
        <dbReference type="Proteomes" id="UP001066276"/>
    </source>
</evidence>